<evidence type="ECO:0000256" key="2">
    <source>
        <dbReference type="SAM" id="MobiDB-lite"/>
    </source>
</evidence>
<dbReference type="HOGENOM" id="CLU_596694_0_0_3"/>
<feature type="compositionally biased region" description="Low complexity" evidence="2">
    <location>
        <begin position="150"/>
        <end position="164"/>
    </location>
</feature>
<feature type="compositionally biased region" description="Polar residues" evidence="2">
    <location>
        <begin position="132"/>
        <end position="149"/>
    </location>
</feature>
<keyword evidence="5" id="KW-1185">Reference proteome</keyword>
<name>A8ZLH0_ACAM1</name>
<keyword evidence="4" id="KW-0614">Plasmid</keyword>
<accession>A8ZLH0</accession>
<feature type="region of interest" description="Disordered" evidence="2">
    <location>
        <begin position="253"/>
        <end position="274"/>
    </location>
</feature>
<keyword evidence="3" id="KW-0812">Transmembrane</keyword>
<feature type="region of interest" description="Disordered" evidence="2">
    <location>
        <begin position="130"/>
        <end position="183"/>
    </location>
</feature>
<gene>
    <name evidence="4" type="ordered locus">AM1_B0278</name>
</gene>
<feature type="transmembrane region" description="Helical" evidence="3">
    <location>
        <begin position="57"/>
        <end position="78"/>
    </location>
</feature>
<dbReference type="EMBL" id="CP000839">
    <property type="protein sequence ID" value="ABW31997.1"/>
    <property type="molecule type" value="Genomic_DNA"/>
</dbReference>
<reference evidence="4 5" key="1">
    <citation type="journal article" date="2008" name="Proc. Natl. Acad. Sci. U.S.A.">
        <title>Niche adaptation and genome expansion in the chlorophyll d-producing cyanobacterium Acaryochloris marina.</title>
        <authorList>
            <person name="Swingley W.D."/>
            <person name="Chen M."/>
            <person name="Cheung P.C."/>
            <person name="Conrad A.L."/>
            <person name="Dejesa L.C."/>
            <person name="Hao J."/>
            <person name="Honchak B.M."/>
            <person name="Karbach L.E."/>
            <person name="Kurdoglu A."/>
            <person name="Lahiri S."/>
            <person name="Mastrian S.D."/>
            <person name="Miyashita H."/>
            <person name="Page L."/>
            <person name="Ramakrishna P."/>
            <person name="Satoh S."/>
            <person name="Sattley W.M."/>
            <person name="Shimada Y."/>
            <person name="Taylor H.L."/>
            <person name="Tomo T."/>
            <person name="Tsuchiya T."/>
            <person name="Wang Z.T."/>
            <person name="Raymond J."/>
            <person name="Mimuro M."/>
            <person name="Blankenship R.E."/>
            <person name="Touchman J.W."/>
        </authorList>
    </citation>
    <scope>NUCLEOTIDE SEQUENCE [LARGE SCALE GENOMIC DNA]</scope>
    <source>
        <strain evidence="5">MBIC 11017</strain>
        <plasmid evidence="5">Plasmid pREB2</plasmid>
    </source>
</reference>
<dbReference type="KEGG" id="amr:AM1_B0278"/>
<organism evidence="4 5">
    <name type="scientific">Acaryochloris marina (strain MBIC 11017)</name>
    <dbReference type="NCBI Taxonomy" id="329726"/>
    <lineage>
        <taxon>Bacteria</taxon>
        <taxon>Bacillati</taxon>
        <taxon>Cyanobacteriota</taxon>
        <taxon>Cyanophyceae</taxon>
        <taxon>Acaryochloridales</taxon>
        <taxon>Acaryochloridaceae</taxon>
        <taxon>Acaryochloris</taxon>
    </lineage>
</organism>
<keyword evidence="3" id="KW-0472">Membrane</keyword>
<feature type="compositionally biased region" description="Low complexity" evidence="2">
    <location>
        <begin position="254"/>
        <end position="263"/>
    </location>
</feature>
<feature type="coiled-coil region" evidence="1">
    <location>
        <begin position="88"/>
        <end position="115"/>
    </location>
</feature>
<sequence>MSQVEAQEGREIFTTQEQDSVIETLAQPIEDDRPISTIETGIAPEGRKTHEWFKSTYFYGAVILVFVGVSAIGVHRVFTGNRKPKIVVAGETEQIAGLKAKISQLESEKSQQLGDNSSLTQGAQFESIPLEGQQNPNATGKPTAQQPGIATNPAARPGTTTTAPQTPPRGPARVPARRTVTPRNTVRLNRPRYTAPAPVRAYRPAVAPAKPRTALKAEPKPTLENCVEFLQGGINVPACAKHRISIKTQAPTKPITLGQTTPTPTTPKPIKPVKLTPYKRPIKTAYARPSVVKAKPSHQVNFLAGEIQTMDQYDQEFSGSNSPTSSNTPTVSKMSAKVVRHVEWRSQDEAQRVIIPLTITSGPHKGQSAEAKITSLNGTQFTAELTKLNNQPVGPGQYMIEQKNTTYLLAQYKTQGGTSFGNRILGAALAVGGEVASDQLGNVRGGSHISNLVPRGQQRGPTGQYWKFSGNVDIVAKS</sequence>
<evidence type="ECO:0000313" key="4">
    <source>
        <dbReference type="EMBL" id="ABW31997.1"/>
    </source>
</evidence>
<keyword evidence="1" id="KW-0175">Coiled coil</keyword>
<keyword evidence="3" id="KW-1133">Transmembrane helix</keyword>
<dbReference type="RefSeq" id="WP_012167145.1">
    <property type="nucleotide sequence ID" value="NC_009927.1"/>
</dbReference>
<evidence type="ECO:0000256" key="3">
    <source>
        <dbReference type="SAM" id="Phobius"/>
    </source>
</evidence>
<geneLocation type="plasmid" evidence="4 5">
    <name>pREB2</name>
</geneLocation>
<evidence type="ECO:0000313" key="5">
    <source>
        <dbReference type="Proteomes" id="UP000000268"/>
    </source>
</evidence>
<dbReference type="Proteomes" id="UP000000268">
    <property type="component" value="Plasmid pREB2"/>
</dbReference>
<evidence type="ECO:0000256" key="1">
    <source>
        <dbReference type="SAM" id="Coils"/>
    </source>
</evidence>
<proteinExistence type="predicted"/>
<dbReference type="AlphaFoldDB" id="A8ZLH0"/>
<protein>
    <submittedName>
        <fullName evidence="4">Uncharacterized protein</fullName>
    </submittedName>
</protein>